<comment type="similarity">
    <text evidence="1">Belongs to the QWRF family.</text>
</comment>
<evidence type="ECO:0000256" key="1">
    <source>
        <dbReference type="ARBA" id="ARBA00010016"/>
    </source>
</evidence>
<dbReference type="EMBL" id="JAAMPC010000014">
    <property type="protein sequence ID" value="KAG2267160.1"/>
    <property type="molecule type" value="Genomic_DNA"/>
</dbReference>
<feature type="compositionally biased region" description="Low complexity" evidence="2">
    <location>
        <begin position="20"/>
        <end position="48"/>
    </location>
</feature>
<dbReference type="AlphaFoldDB" id="A0A8X7QEH8"/>
<evidence type="ECO:0000256" key="2">
    <source>
        <dbReference type="SAM" id="MobiDB-lite"/>
    </source>
</evidence>
<protein>
    <recommendedName>
        <fullName evidence="5">QWRF motif-containing protein 3</fullName>
    </recommendedName>
</protein>
<dbReference type="Pfam" id="PF04484">
    <property type="entry name" value="QWRF"/>
    <property type="match status" value="1"/>
</dbReference>
<evidence type="ECO:0000313" key="4">
    <source>
        <dbReference type="Proteomes" id="UP000886595"/>
    </source>
</evidence>
<feature type="region of interest" description="Disordered" evidence="2">
    <location>
        <begin position="1"/>
        <end position="78"/>
    </location>
</feature>
<evidence type="ECO:0000313" key="3">
    <source>
        <dbReference type="EMBL" id="KAG2267160.1"/>
    </source>
</evidence>
<dbReference type="PANTHER" id="PTHR31807">
    <property type="entry name" value="AUGMIN FAMILY MEMBER"/>
    <property type="match status" value="1"/>
</dbReference>
<dbReference type="OrthoDB" id="774923at2759"/>
<evidence type="ECO:0008006" key="5">
    <source>
        <dbReference type="Google" id="ProtNLM"/>
    </source>
</evidence>
<dbReference type="GO" id="GO:0005737">
    <property type="term" value="C:cytoplasm"/>
    <property type="evidence" value="ECO:0007669"/>
    <property type="project" value="TreeGrafter"/>
</dbReference>
<gene>
    <name evidence="3" type="ORF">Bca52824_074239</name>
</gene>
<reference evidence="3 4" key="1">
    <citation type="submission" date="2020-02" db="EMBL/GenBank/DDBJ databases">
        <authorList>
            <person name="Ma Q."/>
            <person name="Huang Y."/>
            <person name="Song X."/>
            <person name="Pei D."/>
        </authorList>
    </citation>
    <scope>NUCLEOTIDE SEQUENCE [LARGE SCALE GENOMIC DNA]</scope>
    <source>
        <strain evidence="3">Sxm20200214</strain>
        <tissue evidence="3">Leaf</tissue>
    </source>
</reference>
<dbReference type="InterPro" id="IPR007573">
    <property type="entry name" value="QWRF"/>
</dbReference>
<dbReference type="PANTHER" id="PTHR31807:SF31">
    <property type="entry name" value="QWRF MOTIF PROTEIN (DUF566)-RELATED"/>
    <property type="match status" value="1"/>
</dbReference>
<sequence>MKSCEHENVSLKTTSRGKSRVVSSRFLSPSSCSSPIGRNSTSNSSSNNVHLGLRKNDRMSDGIPNQSNGPEVDTKDYSRQIDDEDNVILPGRFSVDECALHRSSSLSSSRRNSRSSLLYYNDESDSELSDVSFASTTLSTSSLSRSHKPGIKVSSKYLHDARKGCTTNNIRLQQGSQSFRGIESRTNSAARYGSSMSQWALSPGRSLEAHQASSIYPSSNLKPPRGKGVGKLFNLGLDFFRRSKNKSSPISSPLKPKTEASHQLKLMNNRLVQWRFVNARASAANNNVASRAKKQLLCACDALTKLQNLVLQERINLQKKQLEMKLAHLLVSQVKHLEAWEDMGREHFSSISMTTQSLHSLLSRVPLREGAKVKIESAVTIFRKGEAVSDAIISTVNSFAPTTRHGLIHKDRTEPASTDTVWNMHPFGHWYLLVLVPLDVCNPWYLSVRTSGLLGHLADNERLALVEHLAVKWRLIEDIVPLASQLAEVVAQEKLMLEQCHDLLRMISEFEYPPPPISLVSGVAVSVNLWVRFVRITGSSARGSPPPVSR</sequence>
<name>A0A8X7QEH8_BRACI</name>
<organism evidence="3 4">
    <name type="scientific">Brassica carinata</name>
    <name type="common">Ethiopian mustard</name>
    <name type="synonym">Abyssinian cabbage</name>
    <dbReference type="NCBI Taxonomy" id="52824"/>
    <lineage>
        <taxon>Eukaryota</taxon>
        <taxon>Viridiplantae</taxon>
        <taxon>Streptophyta</taxon>
        <taxon>Embryophyta</taxon>
        <taxon>Tracheophyta</taxon>
        <taxon>Spermatophyta</taxon>
        <taxon>Magnoliopsida</taxon>
        <taxon>eudicotyledons</taxon>
        <taxon>Gunneridae</taxon>
        <taxon>Pentapetalae</taxon>
        <taxon>rosids</taxon>
        <taxon>malvids</taxon>
        <taxon>Brassicales</taxon>
        <taxon>Brassicaceae</taxon>
        <taxon>Brassiceae</taxon>
        <taxon>Brassica</taxon>
    </lineage>
</organism>
<dbReference type="GO" id="GO:0008017">
    <property type="term" value="F:microtubule binding"/>
    <property type="evidence" value="ECO:0007669"/>
    <property type="project" value="TreeGrafter"/>
</dbReference>
<dbReference type="Proteomes" id="UP000886595">
    <property type="component" value="Unassembled WGS sequence"/>
</dbReference>
<comment type="caution">
    <text evidence="3">The sequence shown here is derived from an EMBL/GenBank/DDBJ whole genome shotgun (WGS) entry which is preliminary data.</text>
</comment>
<proteinExistence type="inferred from homology"/>
<dbReference type="GO" id="GO:0051225">
    <property type="term" value="P:spindle assembly"/>
    <property type="evidence" value="ECO:0007669"/>
    <property type="project" value="TreeGrafter"/>
</dbReference>
<dbReference type="GO" id="GO:0005880">
    <property type="term" value="C:nuclear microtubule"/>
    <property type="evidence" value="ECO:0007669"/>
    <property type="project" value="TreeGrafter"/>
</dbReference>
<accession>A0A8X7QEH8</accession>
<keyword evidence="4" id="KW-1185">Reference proteome</keyword>